<comment type="subcellular location">
    <subcellularLocation>
        <location evidence="1">Membrane</location>
        <topology evidence="1">Single-pass membrane protein</topology>
    </subcellularLocation>
</comment>
<dbReference type="EMBL" id="HE601270">
    <property type="protein sequence ID" value="CAP35970.2"/>
    <property type="molecule type" value="Genomic_DNA"/>
</dbReference>
<proteinExistence type="inferred from homology"/>
<dbReference type="SUPFAM" id="SSF53756">
    <property type="entry name" value="UDP-Glycosyltransferase/glycogen phosphorylase"/>
    <property type="match status" value="2"/>
</dbReference>
<evidence type="ECO:0000256" key="7">
    <source>
        <dbReference type="ARBA" id="ARBA00022729"/>
    </source>
</evidence>
<keyword evidence="9 11" id="KW-0472">Membrane</keyword>
<feature type="transmembrane region" description="Helical" evidence="11">
    <location>
        <begin position="500"/>
        <end position="521"/>
    </location>
</feature>
<evidence type="ECO:0000256" key="4">
    <source>
        <dbReference type="ARBA" id="ARBA00022676"/>
    </source>
</evidence>
<dbReference type="FunFam" id="3.40.50.2000:FF:000204">
    <property type="entry name" value="UDP-glucuronosyltransferase"/>
    <property type="match status" value="1"/>
</dbReference>
<evidence type="ECO:0000256" key="10">
    <source>
        <dbReference type="ARBA" id="ARBA00047475"/>
    </source>
</evidence>
<dbReference type="GO" id="GO:0016020">
    <property type="term" value="C:membrane"/>
    <property type="evidence" value="ECO:0007669"/>
    <property type="project" value="UniProtKB-SubCell"/>
</dbReference>
<keyword evidence="7 12" id="KW-0732">Signal</keyword>
<dbReference type="eggNOG" id="KOG1192">
    <property type="taxonomic scope" value="Eukaryota"/>
</dbReference>
<comment type="catalytic activity">
    <reaction evidence="10">
        <text>glucuronate acceptor + UDP-alpha-D-glucuronate = acceptor beta-D-glucuronoside + UDP + H(+)</text>
        <dbReference type="Rhea" id="RHEA:21032"/>
        <dbReference type="ChEBI" id="CHEBI:15378"/>
        <dbReference type="ChEBI" id="CHEBI:58052"/>
        <dbReference type="ChEBI" id="CHEBI:58223"/>
        <dbReference type="ChEBI" id="CHEBI:132367"/>
        <dbReference type="ChEBI" id="CHEBI:132368"/>
        <dbReference type="EC" id="2.4.1.17"/>
    </reaction>
</comment>
<reference evidence="13 14" key="2">
    <citation type="journal article" date="2011" name="PLoS Genet.">
        <title>Caenorhabditis briggsae recombinant inbred line genotypes reveal inter-strain incompatibility and the evolution of recombination.</title>
        <authorList>
            <person name="Ross J.A."/>
            <person name="Koboldt D.C."/>
            <person name="Staisch J.E."/>
            <person name="Chamberlin H.M."/>
            <person name="Gupta B.P."/>
            <person name="Miller R.D."/>
            <person name="Baird S.E."/>
            <person name="Haag E.S."/>
        </authorList>
    </citation>
    <scope>NUCLEOTIDE SEQUENCE [LARGE SCALE GENOMIC DNA]</scope>
    <source>
        <strain evidence="13 14">AF16</strain>
    </source>
</reference>
<dbReference type="WormBase" id="CBG18543">
    <property type="protein sequence ID" value="CBP44957"/>
    <property type="gene ID" value="WBGene00037940"/>
    <property type="gene designation" value="Cbr-ugt-32"/>
</dbReference>
<dbReference type="Pfam" id="PF00201">
    <property type="entry name" value="UDPGT"/>
    <property type="match status" value="1"/>
</dbReference>
<keyword evidence="8 11" id="KW-1133">Transmembrane helix</keyword>
<keyword evidence="14" id="KW-1185">Reference proteome</keyword>
<keyword evidence="4" id="KW-0328">Glycosyltransferase</keyword>
<comment type="similarity">
    <text evidence="2">Belongs to the UDP-glycosyltransferase family.</text>
</comment>
<keyword evidence="6 11" id="KW-0812">Transmembrane</keyword>
<dbReference type="GO" id="GO:0015020">
    <property type="term" value="F:glucuronosyltransferase activity"/>
    <property type="evidence" value="ECO:0007669"/>
    <property type="project" value="UniProtKB-EC"/>
</dbReference>
<dbReference type="PANTHER" id="PTHR48043:SF39">
    <property type="entry name" value="GLUCURONOSYLTRANSFERASE"/>
    <property type="match status" value="1"/>
</dbReference>
<dbReference type="EC" id="2.4.1.17" evidence="3"/>
<dbReference type="AlphaFoldDB" id="A8XTJ3"/>
<dbReference type="InterPro" id="IPR002213">
    <property type="entry name" value="UDP_glucos_trans"/>
</dbReference>
<dbReference type="CDD" id="cd03784">
    <property type="entry name" value="GT1_Gtf-like"/>
    <property type="match status" value="1"/>
</dbReference>
<evidence type="ECO:0000256" key="3">
    <source>
        <dbReference type="ARBA" id="ARBA00012544"/>
    </source>
</evidence>
<evidence type="ECO:0000313" key="13">
    <source>
        <dbReference type="EMBL" id="CAP35970.2"/>
    </source>
</evidence>
<sequence length="534" mass="62210">MRKFSFFIIFALLLISSSTSLKILVYSPLYAASHTNFMARLADTLTESGHNVTFFTPIIDETRKNQLGVKLTKNVIKLEQDSKMKEKDVKIDDMMSIFWTMDVTSKNGHRILETLHQQAVLTCDNLFRSKEIIEKLRENQYDIGLAEPLMTCGLALFRHLNIEKTIITSSCVNYDILLPTLGEPVDTSYWPTMNSQVTEKMDFSDRLENFEMLNLMLKTFGSMFDDEAKTYRSHLGPNFPDWKTLIPEASLHFVNSIPFIDFPRPHLQKTIGIGGISVDFESVQSLESSGNLEFSKILEKRPKNMLISFGTLAKSSTMPENFKKNLLEVFKSQPNCTFIWKYESDDVEFAEGVENLEFVKWAPQMELLSEFWNFQKLTHPENWKNKKLRFFEFLGERIPIFADQSRNANMLARHGMSIVLHKKDLGNFEKLREAFSETLNNENYRKNAEKIAEIVKNQPIKPKDLVVKYVEFVGKFGPFPQMSPHSLKMSDFQRYNYDIYIYKFLVFIFPIFVILVIFRFFKSYFSVKIVPKNK</sequence>
<feature type="chain" id="PRO_5002730463" description="glucuronosyltransferase" evidence="12">
    <location>
        <begin position="21"/>
        <end position="534"/>
    </location>
</feature>
<evidence type="ECO:0000313" key="15">
    <source>
        <dbReference type="WormBase" id="CBG18543"/>
    </source>
</evidence>
<accession>A8XTJ3</accession>
<protein>
    <recommendedName>
        <fullName evidence="3">glucuronosyltransferase</fullName>
        <ecNumber evidence="3">2.4.1.17</ecNumber>
    </recommendedName>
</protein>
<evidence type="ECO:0000256" key="1">
    <source>
        <dbReference type="ARBA" id="ARBA00004167"/>
    </source>
</evidence>
<evidence type="ECO:0000256" key="2">
    <source>
        <dbReference type="ARBA" id="ARBA00009995"/>
    </source>
</evidence>
<dbReference type="InterPro" id="IPR050271">
    <property type="entry name" value="UDP-glycosyltransferase"/>
</dbReference>
<dbReference type="Proteomes" id="UP000008549">
    <property type="component" value="Unassembled WGS sequence"/>
</dbReference>
<evidence type="ECO:0000256" key="6">
    <source>
        <dbReference type="ARBA" id="ARBA00022692"/>
    </source>
</evidence>
<dbReference type="HOGENOM" id="CLU_012949_1_4_1"/>
<name>A8XTJ3_CAEBR</name>
<dbReference type="GO" id="GO:0008194">
    <property type="term" value="F:UDP-glycosyltransferase activity"/>
    <property type="evidence" value="ECO:0000318"/>
    <property type="project" value="GO_Central"/>
</dbReference>
<evidence type="ECO:0000256" key="5">
    <source>
        <dbReference type="ARBA" id="ARBA00022679"/>
    </source>
</evidence>
<dbReference type="InParanoid" id="A8XTJ3"/>
<organism evidence="13 14">
    <name type="scientific">Caenorhabditis briggsae</name>
    <dbReference type="NCBI Taxonomy" id="6238"/>
    <lineage>
        <taxon>Eukaryota</taxon>
        <taxon>Metazoa</taxon>
        <taxon>Ecdysozoa</taxon>
        <taxon>Nematoda</taxon>
        <taxon>Chromadorea</taxon>
        <taxon>Rhabditida</taxon>
        <taxon>Rhabditina</taxon>
        <taxon>Rhabditomorpha</taxon>
        <taxon>Rhabditoidea</taxon>
        <taxon>Rhabditidae</taxon>
        <taxon>Peloderinae</taxon>
        <taxon>Caenorhabditis</taxon>
    </lineage>
</organism>
<keyword evidence="5" id="KW-0808">Transferase</keyword>
<dbReference type="PANTHER" id="PTHR48043">
    <property type="entry name" value="EG:EG0003.4 PROTEIN-RELATED"/>
    <property type="match status" value="1"/>
</dbReference>
<evidence type="ECO:0000256" key="12">
    <source>
        <dbReference type="SAM" id="SignalP"/>
    </source>
</evidence>
<evidence type="ECO:0000256" key="9">
    <source>
        <dbReference type="ARBA" id="ARBA00023136"/>
    </source>
</evidence>
<evidence type="ECO:0000256" key="8">
    <source>
        <dbReference type="ARBA" id="ARBA00022989"/>
    </source>
</evidence>
<reference evidence="13 14" key="1">
    <citation type="journal article" date="2003" name="PLoS Biol.">
        <title>The genome sequence of Caenorhabditis briggsae: a platform for comparative genomics.</title>
        <authorList>
            <person name="Stein L.D."/>
            <person name="Bao Z."/>
            <person name="Blasiar D."/>
            <person name="Blumenthal T."/>
            <person name="Brent M.R."/>
            <person name="Chen N."/>
            <person name="Chinwalla A."/>
            <person name="Clarke L."/>
            <person name="Clee C."/>
            <person name="Coghlan A."/>
            <person name="Coulson A."/>
            <person name="D'Eustachio P."/>
            <person name="Fitch D.H."/>
            <person name="Fulton L.A."/>
            <person name="Fulton R.E."/>
            <person name="Griffiths-Jones S."/>
            <person name="Harris T.W."/>
            <person name="Hillier L.W."/>
            <person name="Kamath R."/>
            <person name="Kuwabara P.E."/>
            <person name="Mardis E.R."/>
            <person name="Marra M.A."/>
            <person name="Miner T.L."/>
            <person name="Minx P."/>
            <person name="Mullikin J.C."/>
            <person name="Plumb R.W."/>
            <person name="Rogers J."/>
            <person name="Schein J.E."/>
            <person name="Sohrmann M."/>
            <person name="Spieth J."/>
            <person name="Stajich J.E."/>
            <person name="Wei C."/>
            <person name="Willey D."/>
            <person name="Wilson R.K."/>
            <person name="Durbin R."/>
            <person name="Waterston R.H."/>
        </authorList>
    </citation>
    <scope>NUCLEOTIDE SEQUENCE [LARGE SCALE GENOMIC DNA]</scope>
    <source>
        <strain evidence="13 14">AF16</strain>
    </source>
</reference>
<gene>
    <name evidence="15" type="primary">ugt-32</name>
    <name evidence="13" type="synonym">Cbr-ugt-32</name>
    <name evidence="15" type="ORF">CBG18543</name>
    <name evidence="13" type="ORF">CBG_18543</name>
</gene>
<evidence type="ECO:0000256" key="11">
    <source>
        <dbReference type="SAM" id="Phobius"/>
    </source>
</evidence>
<feature type="signal peptide" evidence="12">
    <location>
        <begin position="1"/>
        <end position="20"/>
    </location>
</feature>
<dbReference type="FunFam" id="3.40.50.2000:FF:000038">
    <property type="entry name" value="UDP-GlucuronosylTransferase"/>
    <property type="match status" value="1"/>
</dbReference>
<dbReference type="OMA" id="NCTFIWK"/>
<dbReference type="Gene3D" id="3.40.50.2000">
    <property type="entry name" value="Glycogen Phosphorylase B"/>
    <property type="match status" value="3"/>
</dbReference>
<evidence type="ECO:0000313" key="14">
    <source>
        <dbReference type="Proteomes" id="UP000008549"/>
    </source>
</evidence>